<evidence type="ECO:0000256" key="1">
    <source>
        <dbReference type="SAM" id="MobiDB-lite"/>
    </source>
</evidence>
<organism evidence="3 4">
    <name type="scientific">Laetiporus sulphureus 93-53</name>
    <dbReference type="NCBI Taxonomy" id="1314785"/>
    <lineage>
        <taxon>Eukaryota</taxon>
        <taxon>Fungi</taxon>
        <taxon>Dikarya</taxon>
        <taxon>Basidiomycota</taxon>
        <taxon>Agaricomycotina</taxon>
        <taxon>Agaricomycetes</taxon>
        <taxon>Polyporales</taxon>
        <taxon>Laetiporus</taxon>
    </lineage>
</organism>
<dbReference type="InParanoid" id="A0A165EBG7"/>
<evidence type="ECO:0008006" key="5">
    <source>
        <dbReference type="Google" id="ProtNLM"/>
    </source>
</evidence>
<gene>
    <name evidence="3" type="ORF">LAESUDRAFT_147443</name>
</gene>
<evidence type="ECO:0000313" key="3">
    <source>
        <dbReference type="EMBL" id="KZT06663.1"/>
    </source>
</evidence>
<dbReference type="EMBL" id="KV427623">
    <property type="protein sequence ID" value="KZT06663.1"/>
    <property type="molecule type" value="Genomic_DNA"/>
</dbReference>
<feature type="compositionally biased region" description="Basic and acidic residues" evidence="1">
    <location>
        <begin position="110"/>
        <end position="120"/>
    </location>
</feature>
<dbReference type="AlphaFoldDB" id="A0A165EBG7"/>
<sequence>MLMLILILMANRKTTRAVHRCAATYLQSRTSPQSELYCKRGVTTPKSSSMFMLCFINSTERSKFSLTTAAKERFCTPSLSLHALCGFPHPARDATEPPLAFASSSQAESRGARRALEPRNHTNWTHVARSHPETAVDLRNALS</sequence>
<protein>
    <recommendedName>
        <fullName evidence="5">Secreted protein</fullName>
    </recommendedName>
</protein>
<keyword evidence="4" id="KW-1185">Reference proteome</keyword>
<proteinExistence type="predicted"/>
<dbReference type="GeneID" id="63818385"/>
<dbReference type="RefSeq" id="XP_040764403.1">
    <property type="nucleotide sequence ID" value="XM_040901353.1"/>
</dbReference>
<accession>A0A165EBG7</accession>
<reference evidence="3 4" key="1">
    <citation type="journal article" date="2016" name="Mol. Biol. Evol.">
        <title>Comparative Genomics of Early-Diverging Mushroom-Forming Fungi Provides Insights into the Origins of Lignocellulose Decay Capabilities.</title>
        <authorList>
            <person name="Nagy L.G."/>
            <person name="Riley R."/>
            <person name="Tritt A."/>
            <person name="Adam C."/>
            <person name="Daum C."/>
            <person name="Floudas D."/>
            <person name="Sun H."/>
            <person name="Yadav J.S."/>
            <person name="Pangilinan J."/>
            <person name="Larsson K.H."/>
            <person name="Matsuura K."/>
            <person name="Barry K."/>
            <person name="Labutti K."/>
            <person name="Kuo R."/>
            <person name="Ohm R.A."/>
            <person name="Bhattacharya S.S."/>
            <person name="Shirouzu T."/>
            <person name="Yoshinaga Y."/>
            <person name="Martin F.M."/>
            <person name="Grigoriev I.V."/>
            <person name="Hibbett D.S."/>
        </authorList>
    </citation>
    <scope>NUCLEOTIDE SEQUENCE [LARGE SCALE GENOMIC DNA]</scope>
    <source>
        <strain evidence="3 4">93-53</strain>
    </source>
</reference>
<feature type="chain" id="PRO_5007857102" description="Secreted protein" evidence="2">
    <location>
        <begin position="18"/>
        <end position="143"/>
    </location>
</feature>
<keyword evidence="2" id="KW-0732">Signal</keyword>
<dbReference type="Proteomes" id="UP000076871">
    <property type="component" value="Unassembled WGS sequence"/>
</dbReference>
<evidence type="ECO:0000313" key="4">
    <source>
        <dbReference type="Proteomes" id="UP000076871"/>
    </source>
</evidence>
<feature type="signal peptide" evidence="2">
    <location>
        <begin position="1"/>
        <end position="17"/>
    </location>
</feature>
<feature type="region of interest" description="Disordered" evidence="1">
    <location>
        <begin position="96"/>
        <end position="143"/>
    </location>
</feature>
<evidence type="ECO:0000256" key="2">
    <source>
        <dbReference type="SAM" id="SignalP"/>
    </source>
</evidence>
<name>A0A165EBG7_9APHY</name>